<dbReference type="AlphaFoldDB" id="A0A4Q9M8B8"/>
<accession>A0A4Q9M8B8</accession>
<dbReference type="PANTHER" id="PTHR34987">
    <property type="entry name" value="C, PUTATIVE (AFU_ORTHOLOGUE AFUA_3G02880)-RELATED"/>
    <property type="match status" value="1"/>
</dbReference>
<dbReference type="PANTHER" id="PTHR34987:SF6">
    <property type="entry name" value="ALPHA-L-RHAMNOSIDASE SIX-HAIRPIN GLYCOSIDASE DOMAIN-CONTAINING PROTEIN"/>
    <property type="match status" value="1"/>
</dbReference>
<evidence type="ECO:0000313" key="1">
    <source>
        <dbReference type="EMBL" id="TBU23285.1"/>
    </source>
</evidence>
<proteinExistence type="predicted"/>
<sequence length="280" mass="30533">MRVLYPTPLLFATAVAAVPYQQYILAPPSRNLRPVAVRLQSGSLSAATDLLDSQVSLRQGLILGTFNSSVTYDFGKNVAGWVNFNTTSNGGALGFTFTESSLWISPEASDATADAGSDAPLVFNLTAAGHYAAPIDRERGAFRYLTVVNLGHGQVSINDLWVHFTAMPHWSADSLRNYTGWFHSNDEKLNRVWYAGERFAHPDLQLVLTMMHQSTRDDALNYLNVITSNSTVIGTLDCITKKCQSPLGRYRALLQASGPGTYCMPSGPPRTHSANFSSPI</sequence>
<protein>
    <submittedName>
        <fullName evidence="1">Uncharacterized protein</fullName>
    </submittedName>
</protein>
<dbReference type="OrthoDB" id="10036721at2759"/>
<gene>
    <name evidence="1" type="ORF">BD311DRAFT_89392</name>
</gene>
<organism evidence="1">
    <name type="scientific">Dichomitus squalens</name>
    <dbReference type="NCBI Taxonomy" id="114155"/>
    <lineage>
        <taxon>Eukaryota</taxon>
        <taxon>Fungi</taxon>
        <taxon>Dikarya</taxon>
        <taxon>Basidiomycota</taxon>
        <taxon>Agaricomycotina</taxon>
        <taxon>Agaricomycetes</taxon>
        <taxon>Polyporales</taxon>
        <taxon>Polyporaceae</taxon>
        <taxon>Dichomitus</taxon>
    </lineage>
</organism>
<name>A0A4Q9M8B8_9APHY</name>
<dbReference type="EMBL" id="ML143509">
    <property type="protein sequence ID" value="TBU23285.1"/>
    <property type="molecule type" value="Genomic_DNA"/>
</dbReference>
<dbReference type="Proteomes" id="UP000292957">
    <property type="component" value="Unassembled WGS sequence"/>
</dbReference>
<reference evidence="1" key="1">
    <citation type="submission" date="2019-01" db="EMBL/GenBank/DDBJ databases">
        <title>Draft genome sequences of three monokaryotic isolates of the white-rot basidiomycete fungus Dichomitus squalens.</title>
        <authorList>
            <consortium name="DOE Joint Genome Institute"/>
            <person name="Lopez S.C."/>
            <person name="Andreopoulos B."/>
            <person name="Pangilinan J."/>
            <person name="Lipzen A."/>
            <person name="Riley R."/>
            <person name="Ahrendt S."/>
            <person name="Ng V."/>
            <person name="Barry K."/>
            <person name="Daum C."/>
            <person name="Grigoriev I.V."/>
            <person name="Hilden K.S."/>
            <person name="Makela M.R."/>
            <person name="de Vries R.P."/>
        </authorList>
    </citation>
    <scope>NUCLEOTIDE SEQUENCE [LARGE SCALE GENOMIC DNA]</scope>
    <source>
        <strain evidence="1">OM18370.1</strain>
    </source>
</reference>